<proteinExistence type="predicted"/>
<dbReference type="AlphaFoldDB" id="A0A9P8XRE7"/>
<comment type="caution">
    <text evidence="1">The sequence shown here is derived from an EMBL/GenBank/DDBJ whole genome shotgun (WGS) entry which is preliminary data.</text>
</comment>
<accession>A0A9P8XRE7</accession>
<feature type="non-terminal residue" evidence="1">
    <location>
        <position position="117"/>
    </location>
</feature>
<gene>
    <name evidence="1" type="ORF">B0I36DRAFT_340200</name>
</gene>
<evidence type="ECO:0000313" key="1">
    <source>
        <dbReference type="EMBL" id="KAH7012719.1"/>
    </source>
</evidence>
<dbReference type="GeneID" id="70185477"/>
<dbReference type="OrthoDB" id="20872at2759"/>
<reference evidence="1" key="1">
    <citation type="journal article" date="2021" name="Nat. Commun.">
        <title>Genetic determinants of endophytism in the Arabidopsis root mycobiome.</title>
        <authorList>
            <person name="Mesny F."/>
            <person name="Miyauchi S."/>
            <person name="Thiergart T."/>
            <person name="Pickel B."/>
            <person name="Atanasova L."/>
            <person name="Karlsson M."/>
            <person name="Huettel B."/>
            <person name="Barry K.W."/>
            <person name="Haridas S."/>
            <person name="Chen C."/>
            <person name="Bauer D."/>
            <person name="Andreopoulos W."/>
            <person name="Pangilinan J."/>
            <person name="LaButti K."/>
            <person name="Riley R."/>
            <person name="Lipzen A."/>
            <person name="Clum A."/>
            <person name="Drula E."/>
            <person name="Henrissat B."/>
            <person name="Kohler A."/>
            <person name="Grigoriev I.V."/>
            <person name="Martin F.M."/>
            <person name="Hacquard S."/>
        </authorList>
    </citation>
    <scope>NUCLEOTIDE SEQUENCE</scope>
    <source>
        <strain evidence="1">MPI-CAGE-CH-0230</strain>
    </source>
</reference>
<dbReference type="RefSeq" id="XP_046004984.1">
    <property type="nucleotide sequence ID" value="XM_046155931.1"/>
</dbReference>
<keyword evidence="2" id="KW-1185">Reference proteome</keyword>
<dbReference type="Proteomes" id="UP000756346">
    <property type="component" value="Unassembled WGS sequence"/>
</dbReference>
<organism evidence="1 2">
    <name type="scientific">Microdochium trichocladiopsis</name>
    <dbReference type="NCBI Taxonomy" id="1682393"/>
    <lineage>
        <taxon>Eukaryota</taxon>
        <taxon>Fungi</taxon>
        <taxon>Dikarya</taxon>
        <taxon>Ascomycota</taxon>
        <taxon>Pezizomycotina</taxon>
        <taxon>Sordariomycetes</taxon>
        <taxon>Xylariomycetidae</taxon>
        <taxon>Xylariales</taxon>
        <taxon>Microdochiaceae</taxon>
        <taxon>Microdochium</taxon>
    </lineage>
</organism>
<evidence type="ECO:0000313" key="2">
    <source>
        <dbReference type="Proteomes" id="UP000756346"/>
    </source>
</evidence>
<name>A0A9P8XRE7_9PEZI</name>
<protein>
    <submittedName>
        <fullName evidence="1">Uncharacterized protein</fullName>
    </submittedName>
</protein>
<dbReference type="EMBL" id="JAGTJQ010000014">
    <property type="protein sequence ID" value="KAH7012719.1"/>
    <property type="molecule type" value="Genomic_DNA"/>
</dbReference>
<sequence>MLRSYSLISTDETGAVLGMHSLVQLATRNGLVPKTEPTRARSSLCIGWRANSPLGTTVTGLHAEHCLLMLKVRLITGRKVESCSGSGRRFFTMGSGYAQSQGRYRLAGKMAKQSRDA</sequence>